<dbReference type="Proteomes" id="UP000267027">
    <property type="component" value="Unassembled WGS sequence"/>
</dbReference>
<dbReference type="PANTHER" id="PTHR47027:SF20">
    <property type="entry name" value="REVERSE TRANSCRIPTASE-LIKE PROTEIN WITH RNA-DIRECTED DNA POLYMERASE DOMAIN"/>
    <property type="match status" value="1"/>
</dbReference>
<dbReference type="OMA" id="ECWRITQ"/>
<evidence type="ECO:0000313" key="3">
    <source>
        <dbReference type="WBParaSite" id="ACOC_0000752201-mRNA-1"/>
    </source>
</evidence>
<gene>
    <name evidence="1" type="ORF">ACOC_LOCUS7523</name>
</gene>
<dbReference type="WBParaSite" id="ACOC_0000752201-mRNA-1">
    <property type="protein sequence ID" value="ACOC_0000752201-mRNA-1"/>
    <property type="gene ID" value="ACOC_0000752201"/>
</dbReference>
<dbReference type="STRING" id="334426.A0A0R3PQB9"/>
<evidence type="ECO:0000313" key="2">
    <source>
        <dbReference type="Proteomes" id="UP000267027"/>
    </source>
</evidence>
<dbReference type="EMBL" id="UYYA01004048">
    <property type="protein sequence ID" value="VDM59108.1"/>
    <property type="molecule type" value="Genomic_DNA"/>
</dbReference>
<keyword evidence="2" id="KW-1185">Reference proteome</keyword>
<sequence length="240" mass="27991">MGVKIDGRRLHHLRFAYDIILIKPNISQEERMLANFDKACGKIGVRLYLTTTMFMRNRLVSYAPFTLNGTNISECYSYAYLGRKINMLNDLDPELSRRQQAAWGAFKSVEEVVKRTKNTRLRAHLFDLTALSALTYASKSWSLRKQDEKLLRVIECAVERTMLGVSRFTQLGEGIRSSVLRQRSKIKNAVLYVKQSKIRWFGHAMRMNNNRWTRTASDWISQDIKRTARRPPTGWSEFFT</sequence>
<dbReference type="AlphaFoldDB" id="A0A0R3PQB9"/>
<accession>A0A0R3PQB9</accession>
<evidence type="ECO:0000313" key="1">
    <source>
        <dbReference type="EMBL" id="VDM59108.1"/>
    </source>
</evidence>
<name>A0A0R3PQB9_ANGCS</name>
<dbReference type="OrthoDB" id="5777226at2759"/>
<protein>
    <submittedName>
        <fullName evidence="3">Reverse transcriptase domain-containing protein</fullName>
    </submittedName>
</protein>
<proteinExistence type="predicted"/>
<reference evidence="1 2" key="2">
    <citation type="submission" date="2018-11" db="EMBL/GenBank/DDBJ databases">
        <authorList>
            <consortium name="Pathogen Informatics"/>
        </authorList>
    </citation>
    <scope>NUCLEOTIDE SEQUENCE [LARGE SCALE GENOMIC DNA]</scope>
    <source>
        <strain evidence="1 2">Costa Rica</strain>
    </source>
</reference>
<dbReference type="PANTHER" id="PTHR47027">
    <property type="entry name" value="REVERSE TRANSCRIPTASE DOMAIN-CONTAINING PROTEIN"/>
    <property type="match status" value="1"/>
</dbReference>
<reference evidence="3" key="1">
    <citation type="submission" date="2017-02" db="UniProtKB">
        <authorList>
            <consortium name="WormBaseParasite"/>
        </authorList>
    </citation>
    <scope>IDENTIFICATION</scope>
</reference>
<organism evidence="3">
    <name type="scientific">Angiostrongylus costaricensis</name>
    <name type="common">Nematode worm</name>
    <dbReference type="NCBI Taxonomy" id="334426"/>
    <lineage>
        <taxon>Eukaryota</taxon>
        <taxon>Metazoa</taxon>
        <taxon>Ecdysozoa</taxon>
        <taxon>Nematoda</taxon>
        <taxon>Chromadorea</taxon>
        <taxon>Rhabditida</taxon>
        <taxon>Rhabditina</taxon>
        <taxon>Rhabditomorpha</taxon>
        <taxon>Strongyloidea</taxon>
        <taxon>Metastrongylidae</taxon>
        <taxon>Angiostrongylus</taxon>
    </lineage>
</organism>